<evidence type="ECO:0000313" key="1">
    <source>
        <dbReference type="EMBL" id="EZQ04706.1"/>
    </source>
</evidence>
<organism evidence="1 2">
    <name type="scientific">Candidatus Acidianus copahuensis</name>
    <dbReference type="NCBI Taxonomy" id="1160895"/>
    <lineage>
        <taxon>Archaea</taxon>
        <taxon>Thermoproteota</taxon>
        <taxon>Thermoprotei</taxon>
        <taxon>Sulfolobales</taxon>
        <taxon>Sulfolobaceae</taxon>
        <taxon>Acidianus</taxon>
    </lineage>
</organism>
<proteinExistence type="predicted"/>
<dbReference type="Proteomes" id="UP000024332">
    <property type="component" value="Unassembled WGS sequence"/>
</dbReference>
<protein>
    <submittedName>
        <fullName evidence="1">Uncharacterized protein</fullName>
    </submittedName>
</protein>
<accession>A0A031LMI0</accession>
<dbReference type="InterPro" id="IPR036390">
    <property type="entry name" value="WH_DNA-bd_sf"/>
</dbReference>
<evidence type="ECO:0000313" key="2">
    <source>
        <dbReference type="Proteomes" id="UP000024332"/>
    </source>
</evidence>
<dbReference type="STRING" id="1160895.CM19_08295"/>
<gene>
    <name evidence="1" type="ORF">CM19_08295</name>
</gene>
<keyword evidence="2" id="KW-1185">Reference proteome</keyword>
<reference evidence="1 2" key="1">
    <citation type="submission" date="2014-03" db="EMBL/GenBank/DDBJ databases">
        <title>Draft genome sequence of the novel thermoacidophilic archaea Acidianus copahuensis ALE1 strain, isolated from Copahue volcanic area in Neuquen Argentina.</title>
        <authorList>
            <person name="Urbieta M.S."/>
            <person name="Rascovan N."/>
            <person name="Castro C."/>
            <person name="Revale S."/>
            <person name="Giaveno M.A."/>
            <person name="Vazquez M.P."/>
            <person name="Donati E.R."/>
        </authorList>
    </citation>
    <scope>NUCLEOTIDE SEQUENCE [LARGE SCALE GENOMIC DNA]</scope>
    <source>
        <strain evidence="1 2">ALE1</strain>
    </source>
</reference>
<dbReference type="AlphaFoldDB" id="A0A031LMI0"/>
<dbReference type="SUPFAM" id="SSF46785">
    <property type="entry name" value="Winged helix' DNA-binding domain"/>
    <property type="match status" value="1"/>
</dbReference>
<comment type="caution">
    <text evidence="1">The sequence shown here is derived from an EMBL/GenBank/DDBJ whole genome shotgun (WGS) entry which is preliminary data.</text>
</comment>
<name>A0A031LMI0_9CREN</name>
<sequence>MMKYGDLTVTKLSKLSGVKPWIVKRELDFLSKSGYIDLIEGSRSTIVKLNYSNQKVIILMNLLQEIEEL</sequence>
<dbReference type="EMBL" id="JFZT01000045">
    <property type="protein sequence ID" value="EZQ04706.1"/>
    <property type="molecule type" value="Genomic_DNA"/>
</dbReference>